<sequence>MFSTFKRYRSLALLFLMSSQGLSCATAQLGPDSDASPVKPLENLVQLQPAATAHSEPVATERKGLPDEITLLQSDLTTHSASTSPTFTLSARDVDVKTVLFALSNEIPQNLVIDPSIDQRVTVDLKDVPLEQALENILSPLRIRYELDESTLRVTPEKLETRIFHLNYIMSRRVGNSNLSSSSGGGRSGDTSAQSGASSGNSGSGRSTSSIESQEVADVWTEIIESLGQIVSASARSPSSSGVAPDADLGSADIGSATGDSLSGSSSASSSSSSSSSASSAVAGDPERPYFTVNRQAGMVIVKDYPDILMKVAEVLEMVEGSVHRQVFIQAKIIEVTLNDEYKLGIDWSQVSPITLASSDTGAGTILGGLENATITGAANFTYGIANANFSVVVDALSKQGNVNVLSNPKIATLNNQRAVIKVGTEDIFFVPETTPATTTTAATTTFTPEAVTIGIVMDVVPQINSNGNIMMSINTSITEKNGERTSPDGINIVPILDVRESNNVVLSGNGQTIVIGGLMKTRKEDKDNSVPLLGDLPILGRLFQHVERTVEKTELVIMLTPQIMAGQEIDERKAREMASLGNMGFAYPNESPWGNPVQR</sequence>
<evidence type="ECO:0000313" key="5">
    <source>
        <dbReference type="EMBL" id="QPJ65173.1"/>
    </source>
</evidence>
<evidence type="ECO:0000259" key="3">
    <source>
        <dbReference type="Pfam" id="PF00263"/>
    </source>
</evidence>
<organism evidence="5 6">
    <name type="scientific">Candidatus Nitrohelix vancouverensis</name>
    <dbReference type="NCBI Taxonomy" id="2705534"/>
    <lineage>
        <taxon>Bacteria</taxon>
        <taxon>Pseudomonadati</taxon>
        <taxon>Nitrospinota/Tectimicrobiota group</taxon>
        <taxon>Nitrospinota</taxon>
        <taxon>Nitrospinia</taxon>
        <taxon>Nitrospinales</taxon>
        <taxon>Nitrospinaceae</taxon>
        <taxon>Candidatus Nitrohelix</taxon>
    </lineage>
</organism>
<feature type="region of interest" description="Disordered" evidence="1">
    <location>
        <begin position="235"/>
        <end position="288"/>
    </location>
</feature>
<feature type="chain" id="PRO_5032300055" evidence="2">
    <location>
        <begin position="26"/>
        <end position="600"/>
    </location>
</feature>
<evidence type="ECO:0000313" key="6">
    <source>
        <dbReference type="Proteomes" id="UP000594464"/>
    </source>
</evidence>
<feature type="domain" description="Type II/III secretion system secretin-like" evidence="3">
    <location>
        <begin position="396"/>
        <end position="565"/>
    </location>
</feature>
<keyword evidence="2" id="KW-0732">Signal</keyword>
<dbReference type="GO" id="GO:0015627">
    <property type="term" value="C:type II protein secretion system complex"/>
    <property type="evidence" value="ECO:0007669"/>
    <property type="project" value="TreeGrafter"/>
</dbReference>
<dbReference type="GO" id="GO:0019867">
    <property type="term" value="C:outer membrane"/>
    <property type="evidence" value="ECO:0007669"/>
    <property type="project" value="InterPro"/>
</dbReference>
<dbReference type="GO" id="GO:0009306">
    <property type="term" value="P:protein secretion"/>
    <property type="evidence" value="ECO:0007669"/>
    <property type="project" value="InterPro"/>
</dbReference>
<feature type="domain" description="Secretin N-terminal" evidence="4">
    <location>
        <begin position="161"/>
        <end position="234"/>
    </location>
</feature>
<feature type="compositionally biased region" description="Low complexity" evidence="1">
    <location>
        <begin position="255"/>
        <end position="284"/>
    </location>
</feature>
<evidence type="ECO:0000256" key="1">
    <source>
        <dbReference type="SAM" id="MobiDB-lite"/>
    </source>
</evidence>
<dbReference type="PROSITE" id="PS00875">
    <property type="entry name" value="T2SP_D"/>
    <property type="match status" value="1"/>
</dbReference>
<dbReference type="InterPro" id="IPR001775">
    <property type="entry name" value="GspD/PilQ"/>
</dbReference>
<accession>A0A7T0C298</accession>
<protein>
    <submittedName>
        <fullName evidence="5">Uncharacterized protein</fullName>
    </submittedName>
</protein>
<dbReference type="Proteomes" id="UP000594464">
    <property type="component" value="Chromosome"/>
</dbReference>
<dbReference type="EMBL" id="CP048620">
    <property type="protein sequence ID" value="QPJ65173.1"/>
    <property type="molecule type" value="Genomic_DNA"/>
</dbReference>
<dbReference type="PANTHER" id="PTHR30332:SF17">
    <property type="entry name" value="TYPE IV PILIATION SYSTEM PROTEIN DR_0774-RELATED"/>
    <property type="match status" value="1"/>
</dbReference>
<dbReference type="PANTHER" id="PTHR30332">
    <property type="entry name" value="PROBABLE GENERAL SECRETION PATHWAY PROTEIN D"/>
    <property type="match status" value="1"/>
</dbReference>
<dbReference type="Pfam" id="PF07655">
    <property type="entry name" value="Secretin_N_2"/>
    <property type="match status" value="1"/>
</dbReference>
<reference evidence="6" key="1">
    <citation type="submission" date="2020-02" db="EMBL/GenBank/DDBJ databases">
        <title>Genomic and physiological characterization of two novel Nitrospinaceae genera.</title>
        <authorList>
            <person name="Mueller A.J."/>
            <person name="Jung M.-Y."/>
            <person name="Strachan C.R."/>
            <person name="Herbold C.W."/>
            <person name="Kirkegaard R.H."/>
            <person name="Daims H."/>
        </authorList>
    </citation>
    <scope>NUCLEOTIDE SEQUENCE [LARGE SCALE GENOMIC DNA]</scope>
</reference>
<dbReference type="AlphaFoldDB" id="A0A7T0C298"/>
<name>A0A7T0C298_9BACT</name>
<dbReference type="InterPro" id="IPR050810">
    <property type="entry name" value="Bact_Secretion_Sys_Channel"/>
</dbReference>
<dbReference type="KEGG" id="nva:G3M78_07135"/>
<feature type="region of interest" description="Disordered" evidence="1">
    <location>
        <begin position="177"/>
        <end position="212"/>
    </location>
</feature>
<dbReference type="InterPro" id="IPR004846">
    <property type="entry name" value="T2SS/T3SS_dom"/>
</dbReference>
<proteinExistence type="predicted"/>
<dbReference type="PRINTS" id="PR00811">
    <property type="entry name" value="BCTERIALGSPD"/>
</dbReference>
<feature type="signal peptide" evidence="2">
    <location>
        <begin position="1"/>
        <end position="25"/>
    </location>
</feature>
<evidence type="ECO:0000259" key="4">
    <source>
        <dbReference type="Pfam" id="PF07655"/>
    </source>
</evidence>
<feature type="compositionally biased region" description="Low complexity" evidence="1">
    <location>
        <begin position="192"/>
        <end position="212"/>
    </location>
</feature>
<gene>
    <name evidence="5" type="ORF">G3M78_07135</name>
</gene>
<dbReference type="InterPro" id="IPR004845">
    <property type="entry name" value="T2SS_GspD_CS"/>
</dbReference>
<dbReference type="Pfam" id="PF00263">
    <property type="entry name" value="Secretin"/>
    <property type="match status" value="1"/>
</dbReference>
<evidence type="ECO:0000256" key="2">
    <source>
        <dbReference type="SAM" id="SignalP"/>
    </source>
</evidence>
<dbReference type="GO" id="GO:0009297">
    <property type="term" value="P:pilus assembly"/>
    <property type="evidence" value="ECO:0007669"/>
    <property type="project" value="InterPro"/>
</dbReference>
<dbReference type="Gene3D" id="3.30.1370.130">
    <property type="match status" value="1"/>
</dbReference>
<dbReference type="InterPro" id="IPR011514">
    <property type="entry name" value="Secretin_N_2"/>
</dbReference>